<keyword evidence="2" id="KW-0175">Coiled coil</keyword>
<dbReference type="PANTHER" id="PTHR12243:SF67">
    <property type="entry name" value="COREPRESSOR OF PANGOLIN, ISOFORM A-RELATED"/>
    <property type="match status" value="1"/>
</dbReference>
<reference evidence="5" key="1">
    <citation type="submission" date="2020-11" db="EMBL/GenBank/DDBJ databases">
        <authorList>
            <person name="Tran Van P."/>
        </authorList>
    </citation>
    <scope>NUCLEOTIDE SEQUENCE</scope>
</reference>
<feature type="domain" description="BESS" evidence="4">
    <location>
        <begin position="272"/>
        <end position="311"/>
    </location>
</feature>
<sequence length="348" mass="39804">MHGMCTKASYTDRAAAAVTSNINAGKKTFHRVIPTVNEVYRKRAGFPLADYQRRAALTCTINECVFTDGTFHSENRRPIWDKKEKSHSNRNIVEKCWMEISLEMGVEENTLRKKWKYIRDQFCVELGKIPPSRSGDTVEGSPTSKWAYFKSLLFLKDSVKPRASCGNLPNPPTGQTLSATIIGSSHYGEPTEDFENSQDQEEISDEEAVKQLKETDVLFQPTQSTLSMTTPTTKKKKRQCADTYNETLLNIEKEKMQYLQEMSEKKRKSEIEDEDLLFFKSLLSHVRKIPASRKLYFRSQVQELVEQFAYNQESSSSSIFHNFHSYSSSPSTYPTDSFPNANNSSFPV</sequence>
<dbReference type="Pfam" id="PF10545">
    <property type="entry name" value="MADF_DNA_bdg"/>
    <property type="match status" value="1"/>
</dbReference>
<feature type="coiled-coil region" evidence="2">
    <location>
        <begin position="241"/>
        <end position="268"/>
    </location>
</feature>
<dbReference type="Pfam" id="PF02944">
    <property type="entry name" value="BESS"/>
    <property type="match status" value="1"/>
</dbReference>
<accession>A0A7R9F2F2</accession>
<dbReference type="GO" id="GO:0005634">
    <property type="term" value="C:nucleus"/>
    <property type="evidence" value="ECO:0007669"/>
    <property type="project" value="UniProtKB-SubCell"/>
</dbReference>
<dbReference type="PROSITE" id="PS51031">
    <property type="entry name" value="BESS"/>
    <property type="match status" value="1"/>
</dbReference>
<dbReference type="PROSITE" id="PS51029">
    <property type="entry name" value="MADF"/>
    <property type="match status" value="1"/>
</dbReference>
<keyword evidence="1" id="KW-0539">Nucleus</keyword>
<name>A0A7R9F2F2_9NEOP</name>
<dbReference type="SMART" id="SM00595">
    <property type="entry name" value="MADF"/>
    <property type="match status" value="1"/>
</dbReference>
<evidence type="ECO:0000259" key="3">
    <source>
        <dbReference type="PROSITE" id="PS51029"/>
    </source>
</evidence>
<dbReference type="PANTHER" id="PTHR12243">
    <property type="entry name" value="MADF DOMAIN TRANSCRIPTION FACTOR"/>
    <property type="match status" value="1"/>
</dbReference>
<dbReference type="InterPro" id="IPR004210">
    <property type="entry name" value="BESS_motif"/>
</dbReference>
<evidence type="ECO:0008006" key="6">
    <source>
        <dbReference type="Google" id="ProtNLM"/>
    </source>
</evidence>
<proteinExistence type="predicted"/>
<evidence type="ECO:0000259" key="4">
    <source>
        <dbReference type="PROSITE" id="PS51031"/>
    </source>
</evidence>
<evidence type="ECO:0000256" key="1">
    <source>
        <dbReference type="PROSITE-ProRule" id="PRU00371"/>
    </source>
</evidence>
<comment type="subcellular location">
    <subcellularLocation>
        <location evidence="1">Nucleus</location>
    </subcellularLocation>
</comment>
<dbReference type="InterPro" id="IPR039353">
    <property type="entry name" value="TF_Adf1"/>
</dbReference>
<evidence type="ECO:0000313" key="5">
    <source>
        <dbReference type="EMBL" id="CAD7444604.1"/>
    </source>
</evidence>
<gene>
    <name evidence="5" type="ORF">TBIB3V08_LOCUS6979</name>
</gene>
<protein>
    <recommendedName>
        <fullName evidence="6">MADF domain-containing protein</fullName>
    </recommendedName>
</protein>
<organism evidence="5">
    <name type="scientific">Timema bartmani</name>
    <dbReference type="NCBI Taxonomy" id="61472"/>
    <lineage>
        <taxon>Eukaryota</taxon>
        <taxon>Metazoa</taxon>
        <taxon>Ecdysozoa</taxon>
        <taxon>Arthropoda</taxon>
        <taxon>Hexapoda</taxon>
        <taxon>Insecta</taxon>
        <taxon>Pterygota</taxon>
        <taxon>Neoptera</taxon>
        <taxon>Polyneoptera</taxon>
        <taxon>Phasmatodea</taxon>
        <taxon>Timematodea</taxon>
        <taxon>Timematoidea</taxon>
        <taxon>Timematidae</taxon>
        <taxon>Timema</taxon>
    </lineage>
</organism>
<dbReference type="EMBL" id="OD566764">
    <property type="protein sequence ID" value="CAD7444604.1"/>
    <property type="molecule type" value="Genomic_DNA"/>
</dbReference>
<evidence type="ECO:0000256" key="2">
    <source>
        <dbReference type="SAM" id="Coils"/>
    </source>
</evidence>
<dbReference type="InterPro" id="IPR006578">
    <property type="entry name" value="MADF-dom"/>
</dbReference>
<dbReference type="GO" id="GO:0003677">
    <property type="term" value="F:DNA binding"/>
    <property type="evidence" value="ECO:0007669"/>
    <property type="project" value="InterPro"/>
</dbReference>
<feature type="domain" description="MADF" evidence="3">
    <location>
        <begin position="68"/>
        <end position="160"/>
    </location>
</feature>
<dbReference type="AlphaFoldDB" id="A0A7R9F2F2"/>